<gene>
    <name evidence="3" type="ORF">Ae201684_008396</name>
</gene>
<keyword evidence="2" id="KW-0812">Transmembrane</keyword>
<feature type="region of interest" description="Disordered" evidence="1">
    <location>
        <begin position="64"/>
        <end position="184"/>
    </location>
</feature>
<feature type="compositionally biased region" description="Basic and acidic residues" evidence="1">
    <location>
        <begin position="114"/>
        <end position="123"/>
    </location>
</feature>
<keyword evidence="2" id="KW-0472">Membrane</keyword>
<name>A0A6G0X5M5_9STRA</name>
<feature type="compositionally biased region" description="Low complexity" evidence="1">
    <location>
        <begin position="164"/>
        <end position="174"/>
    </location>
</feature>
<feature type="region of interest" description="Disordered" evidence="1">
    <location>
        <begin position="1"/>
        <end position="29"/>
    </location>
</feature>
<evidence type="ECO:0000313" key="4">
    <source>
        <dbReference type="Proteomes" id="UP000481153"/>
    </source>
</evidence>
<keyword evidence="4" id="KW-1185">Reference proteome</keyword>
<dbReference type="AlphaFoldDB" id="A0A6G0X5M5"/>
<proteinExistence type="predicted"/>
<evidence type="ECO:0000256" key="2">
    <source>
        <dbReference type="SAM" id="Phobius"/>
    </source>
</evidence>
<accession>A0A6G0X5M5</accession>
<keyword evidence="2" id="KW-1133">Transmembrane helix</keyword>
<dbReference type="Proteomes" id="UP000481153">
    <property type="component" value="Unassembled WGS sequence"/>
</dbReference>
<sequence length="184" mass="20004">MNSNSNSTNDDDVITFPPRPSPSSESPDSTKWLLASMVAALPLVLACIVASQWRRYMRYRTSRHQTSLPVTTTTAPPPSSVNAHPKPFIHRLSSSLSISTPRHDTPAATAYSRQLDDNDDRGFRPSVSSMLANAGSPDDGGDETSRPRRAFSWASNVSERSDRSGSGVSWGRGSSRVEVRPCLS</sequence>
<feature type="compositionally biased region" description="Basic and acidic residues" evidence="1">
    <location>
        <begin position="175"/>
        <end position="184"/>
    </location>
</feature>
<feature type="transmembrane region" description="Helical" evidence="2">
    <location>
        <begin position="32"/>
        <end position="53"/>
    </location>
</feature>
<reference evidence="3 4" key="1">
    <citation type="submission" date="2019-07" db="EMBL/GenBank/DDBJ databases">
        <title>Genomics analysis of Aphanomyces spp. identifies a new class of oomycete effector associated with host adaptation.</title>
        <authorList>
            <person name="Gaulin E."/>
        </authorList>
    </citation>
    <scope>NUCLEOTIDE SEQUENCE [LARGE SCALE GENOMIC DNA]</scope>
    <source>
        <strain evidence="3 4">ATCC 201684</strain>
    </source>
</reference>
<evidence type="ECO:0000313" key="3">
    <source>
        <dbReference type="EMBL" id="KAF0735187.1"/>
    </source>
</evidence>
<comment type="caution">
    <text evidence="3">The sequence shown here is derived from an EMBL/GenBank/DDBJ whole genome shotgun (WGS) entry which is preliminary data.</text>
</comment>
<organism evidence="3 4">
    <name type="scientific">Aphanomyces euteiches</name>
    <dbReference type="NCBI Taxonomy" id="100861"/>
    <lineage>
        <taxon>Eukaryota</taxon>
        <taxon>Sar</taxon>
        <taxon>Stramenopiles</taxon>
        <taxon>Oomycota</taxon>
        <taxon>Saprolegniomycetes</taxon>
        <taxon>Saprolegniales</taxon>
        <taxon>Verrucalvaceae</taxon>
        <taxon>Aphanomyces</taxon>
    </lineage>
</organism>
<protein>
    <submittedName>
        <fullName evidence="3">Uncharacterized protein</fullName>
    </submittedName>
</protein>
<dbReference type="VEuPathDB" id="FungiDB:AeMF1_007255"/>
<evidence type="ECO:0000256" key="1">
    <source>
        <dbReference type="SAM" id="MobiDB-lite"/>
    </source>
</evidence>
<dbReference type="EMBL" id="VJMJ01000101">
    <property type="protein sequence ID" value="KAF0735187.1"/>
    <property type="molecule type" value="Genomic_DNA"/>
</dbReference>